<accession>A0A2N5WY62</accession>
<sequence>MLAKGCYYNHVNTLAEKLSLCLQTQEVRDLAWACFAPPLLHTGQLGCPAPVGNCALTLTPARHEWLQTLDRSPKKLMEHLNAGHSSRLGIYFESLWHFFLQQDPQVELIAHNLPVRDSNHTIGEFDCIYYCHARKRPVHLELAVKFYLAFAQTAAAEADWLGPNARDRLDLKLQRMLSHQILLSRDPHGAEVLAAVGVASPLLEVEIKGRLYRHVCTDGKLPAGYNLAQPLHDWCRRGELGSVSECDHARYLPLRREQWLAPVDASNAPDLIDSHSLHTLLATERPSGASQFAMIDTDGKEYKRVFVVADTWPRI</sequence>
<organism evidence="1 2">
    <name type="scientific">Pseudohalioglobus lutimaris</name>
    <dbReference type="NCBI Taxonomy" id="1737061"/>
    <lineage>
        <taxon>Bacteria</taxon>
        <taxon>Pseudomonadati</taxon>
        <taxon>Pseudomonadota</taxon>
        <taxon>Gammaproteobacteria</taxon>
        <taxon>Cellvibrionales</taxon>
        <taxon>Halieaceae</taxon>
        <taxon>Pseudohalioglobus</taxon>
    </lineage>
</organism>
<comment type="caution">
    <text evidence="1">The sequence shown here is derived from an EMBL/GenBank/DDBJ whole genome shotgun (WGS) entry which is preliminary data.</text>
</comment>
<proteinExistence type="predicted"/>
<gene>
    <name evidence="1" type="ORF">C0039_18350</name>
</gene>
<protein>
    <recommendedName>
        <fullName evidence="3">DUF1853 domain-containing protein</fullName>
    </recommendedName>
</protein>
<dbReference type="Proteomes" id="UP000235005">
    <property type="component" value="Unassembled WGS sequence"/>
</dbReference>
<evidence type="ECO:0000313" key="1">
    <source>
        <dbReference type="EMBL" id="PLW67169.1"/>
    </source>
</evidence>
<name>A0A2N5WY62_9GAMM</name>
<keyword evidence="2" id="KW-1185">Reference proteome</keyword>
<dbReference type="OrthoDB" id="378654at2"/>
<evidence type="ECO:0000313" key="2">
    <source>
        <dbReference type="Proteomes" id="UP000235005"/>
    </source>
</evidence>
<dbReference type="EMBL" id="PKUS01000035">
    <property type="protein sequence ID" value="PLW67169.1"/>
    <property type="molecule type" value="Genomic_DNA"/>
</dbReference>
<evidence type="ECO:0008006" key="3">
    <source>
        <dbReference type="Google" id="ProtNLM"/>
    </source>
</evidence>
<dbReference type="AlphaFoldDB" id="A0A2N5WY62"/>
<reference evidence="1 2" key="1">
    <citation type="submission" date="2018-01" db="EMBL/GenBank/DDBJ databases">
        <title>The draft genome sequence of Halioglobus lutimaris HF004.</title>
        <authorList>
            <person name="Du Z.-J."/>
            <person name="Shi M.-J."/>
        </authorList>
    </citation>
    <scope>NUCLEOTIDE SEQUENCE [LARGE SCALE GENOMIC DNA]</scope>
    <source>
        <strain evidence="1 2">HF004</strain>
    </source>
</reference>
<dbReference type="Pfam" id="PF08907">
    <property type="entry name" value="DUF1853"/>
    <property type="match status" value="1"/>
</dbReference>
<dbReference type="InterPro" id="IPR015003">
    <property type="entry name" value="DUF1853"/>
</dbReference>